<name>A0AA43QVH3_9LECA</name>
<evidence type="ECO:0000313" key="2">
    <source>
        <dbReference type="Proteomes" id="UP001161017"/>
    </source>
</evidence>
<organism evidence="1 2">
    <name type="scientific">Ramalina farinacea</name>
    <dbReference type="NCBI Taxonomy" id="258253"/>
    <lineage>
        <taxon>Eukaryota</taxon>
        <taxon>Fungi</taxon>
        <taxon>Dikarya</taxon>
        <taxon>Ascomycota</taxon>
        <taxon>Pezizomycotina</taxon>
        <taxon>Lecanoromycetes</taxon>
        <taxon>OSLEUM clade</taxon>
        <taxon>Lecanoromycetidae</taxon>
        <taxon>Lecanorales</taxon>
        <taxon>Lecanorineae</taxon>
        <taxon>Ramalinaceae</taxon>
        <taxon>Ramalina</taxon>
    </lineage>
</organism>
<dbReference type="AlphaFoldDB" id="A0AA43QVH3"/>
<keyword evidence="2" id="KW-1185">Reference proteome</keyword>
<reference evidence="1" key="1">
    <citation type="journal article" date="2023" name="Genome Biol. Evol.">
        <title>First Whole Genome Sequence and Flow Cytometry Genome Size Data for the Lichen-Forming Fungus Ramalina farinacea (Ascomycota).</title>
        <authorList>
            <person name="Llewellyn T."/>
            <person name="Mian S."/>
            <person name="Hill R."/>
            <person name="Leitch I.J."/>
            <person name="Gaya E."/>
        </authorList>
    </citation>
    <scope>NUCLEOTIDE SEQUENCE</scope>
    <source>
        <strain evidence="1">LIQ254RAFAR</strain>
    </source>
</reference>
<protein>
    <submittedName>
        <fullName evidence="1">Uncharacterized protein</fullName>
    </submittedName>
</protein>
<proteinExistence type="predicted"/>
<accession>A0AA43QVH3</accession>
<comment type="caution">
    <text evidence="1">The sequence shown here is derived from an EMBL/GenBank/DDBJ whole genome shotgun (WGS) entry which is preliminary data.</text>
</comment>
<evidence type="ECO:0000313" key="1">
    <source>
        <dbReference type="EMBL" id="MDI1491648.1"/>
    </source>
</evidence>
<dbReference type="Proteomes" id="UP001161017">
    <property type="component" value="Unassembled WGS sequence"/>
</dbReference>
<sequence>MSQSLLGREPEQREEPEILPLNADLNAQTDAKSTLASLTSSVVVFPAHFLLKFGTSKLLVDSIFTHQHRQAHHPQTLSKDES</sequence>
<dbReference type="EMBL" id="JAPUFD010000015">
    <property type="protein sequence ID" value="MDI1491648.1"/>
    <property type="molecule type" value="Genomic_DNA"/>
</dbReference>
<gene>
    <name evidence="1" type="ORF">OHK93_002857</name>
</gene>